<name>A0A9Q0YHN2_HOLLE</name>
<evidence type="ECO:0000313" key="2">
    <source>
        <dbReference type="Proteomes" id="UP001152320"/>
    </source>
</evidence>
<dbReference type="Proteomes" id="UP001152320">
    <property type="component" value="Chromosome 20"/>
</dbReference>
<dbReference type="OrthoDB" id="10037236at2759"/>
<organism evidence="1 2">
    <name type="scientific">Holothuria leucospilota</name>
    <name type="common">Black long sea cucumber</name>
    <name type="synonym">Mertensiothuria leucospilota</name>
    <dbReference type="NCBI Taxonomy" id="206669"/>
    <lineage>
        <taxon>Eukaryota</taxon>
        <taxon>Metazoa</taxon>
        <taxon>Echinodermata</taxon>
        <taxon>Eleutherozoa</taxon>
        <taxon>Echinozoa</taxon>
        <taxon>Holothuroidea</taxon>
        <taxon>Aspidochirotacea</taxon>
        <taxon>Aspidochirotida</taxon>
        <taxon>Holothuriidae</taxon>
        <taxon>Holothuria</taxon>
    </lineage>
</organism>
<protein>
    <submittedName>
        <fullName evidence="1">Uncharacterized protein</fullName>
    </submittedName>
</protein>
<keyword evidence="2" id="KW-1185">Reference proteome</keyword>
<accession>A0A9Q0YHN2</accession>
<sequence length="87" mass="10055">MKTKEIIMDSCKNKASENAPIVMHGSVVEQVTEYNYLGTRITSNLDWSSNTIAARKKKLINKNYTKIEHVLRSKHHERYNAPIKQPL</sequence>
<gene>
    <name evidence="1" type="ORF">HOLleu_37786</name>
</gene>
<comment type="caution">
    <text evidence="1">The sequence shown here is derived from an EMBL/GenBank/DDBJ whole genome shotgun (WGS) entry which is preliminary data.</text>
</comment>
<evidence type="ECO:0000313" key="1">
    <source>
        <dbReference type="EMBL" id="KAJ8022793.1"/>
    </source>
</evidence>
<proteinExistence type="predicted"/>
<dbReference type="AlphaFoldDB" id="A0A9Q0YHN2"/>
<dbReference type="EMBL" id="JAIZAY010000020">
    <property type="protein sequence ID" value="KAJ8022793.1"/>
    <property type="molecule type" value="Genomic_DNA"/>
</dbReference>
<reference evidence="1" key="1">
    <citation type="submission" date="2021-10" db="EMBL/GenBank/DDBJ databases">
        <title>Tropical sea cucumber genome reveals ecological adaptation and Cuvierian tubules defense mechanism.</title>
        <authorList>
            <person name="Chen T."/>
        </authorList>
    </citation>
    <scope>NUCLEOTIDE SEQUENCE</scope>
    <source>
        <strain evidence="1">Nanhai2018</strain>
        <tissue evidence="1">Muscle</tissue>
    </source>
</reference>